<protein>
    <submittedName>
        <fullName evidence="2">Uncharacterized protein</fullName>
    </submittedName>
</protein>
<keyword evidence="1" id="KW-0472">Membrane</keyword>
<feature type="transmembrane region" description="Helical" evidence="1">
    <location>
        <begin position="151"/>
        <end position="171"/>
    </location>
</feature>
<evidence type="ECO:0000313" key="2">
    <source>
        <dbReference type="EMBL" id="TFK19776.1"/>
    </source>
</evidence>
<sequence>MPEVPSNPLHPPVYNDYQRPHSLHSGTEVCRRWHPKITGARLFIVVSAIALGTAKAVLTAQSSIVAPIAIEWVTGVAVFLMLETKREPHPTWLFKYDLMGYQLDERDMNLLDRPRQAHMTGHRLIVTLCIVGFGTAKAATAFLGYGTEPTVLEWVLGVLITVSLYLLGLYEESPSMVMPWLFEKNYSEDTKFGAGLFYFVGMAAAVVYGVVFPSAEFISTVYHRDGITMVAPMLWAISGAGSIALLALIYFASWLPRTSHNRISSFHDWPPTRLPSAITCVEVVYVPWYVRDTMGWYWALLLGLACIGGGASFQYYHLMGLKYAAFDKDFRIYVQGCLSLDGAR</sequence>
<accession>A0A5C3KHY8</accession>
<dbReference type="Proteomes" id="UP000307440">
    <property type="component" value="Unassembled WGS sequence"/>
</dbReference>
<dbReference type="AlphaFoldDB" id="A0A5C3KHY8"/>
<keyword evidence="3" id="KW-1185">Reference proteome</keyword>
<keyword evidence="1" id="KW-0812">Transmembrane</keyword>
<evidence type="ECO:0000313" key="3">
    <source>
        <dbReference type="Proteomes" id="UP000307440"/>
    </source>
</evidence>
<dbReference type="EMBL" id="ML210325">
    <property type="protein sequence ID" value="TFK19776.1"/>
    <property type="molecule type" value="Genomic_DNA"/>
</dbReference>
<evidence type="ECO:0000256" key="1">
    <source>
        <dbReference type="SAM" id="Phobius"/>
    </source>
</evidence>
<feature type="transmembrane region" description="Helical" evidence="1">
    <location>
        <begin position="296"/>
        <end position="316"/>
    </location>
</feature>
<dbReference type="OrthoDB" id="3058001at2759"/>
<feature type="transmembrane region" description="Helical" evidence="1">
    <location>
        <begin position="192"/>
        <end position="212"/>
    </location>
</feature>
<keyword evidence="1" id="KW-1133">Transmembrane helix</keyword>
<name>A0A5C3KHY8_COPMA</name>
<feature type="transmembrane region" description="Helical" evidence="1">
    <location>
        <begin position="40"/>
        <end position="58"/>
    </location>
</feature>
<reference evidence="2 3" key="1">
    <citation type="journal article" date="2019" name="Nat. Ecol. Evol.">
        <title>Megaphylogeny resolves global patterns of mushroom evolution.</title>
        <authorList>
            <person name="Varga T."/>
            <person name="Krizsan K."/>
            <person name="Foldi C."/>
            <person name="Dima B."/>
            <person name="Sanchez-Garcia M."/>
            <person name="Sanchez-Ramirez S."/>
            <person name="Szollosi G.J."/>
            <person name="Szarkandi J.G."/>
            <person name="Papp V."/>
            <person name="Albert L."/>
            <person name="Andreopoulos W."/>
            <person name="Angelini C."/>
            <person name="Antonin V."/>
            <person name="Barry K.W."/>
            <person name="Bougher N.L."/>
            <person name="Buchanan P."/>
            <person name="Buyck B."/>
            <person name="Bense V."/>
            <person name="Catcheside P."/>
            <person name="Chovatia M."/>
            <person name="Cooper J."/>
            <person name="Damon W."/>
            <person name="Desjardin D."/>
            <person name="Finy P."/>
            <person name="Geml J."/>
            <person name="Haridas S."/>
            <person name="Hughes K."/>
            <person name="Justo A."/>
            <person name="Karasinski D."/>
            <person name="Kautmanova I."/>
            <person name="Kiss B."/>
            <person name="Kocsube S."/>
            <person name="Kotiranta H."/>
            <person name="LaButti K.M."/>
            <person name="Lechner B.E."/>
            <person name="Liimatainen K."/>
            <person name="Lipzen A."/>
            <person name="Lukacs Z."/>
            <person name="Mihaltcheva S."/>
            <person name="Morgado L.N."/>
            <person name="Niskanen T."/>
            <person name="Noordeloos M.E."/>
            <person name="Ohm R.A."/>
            <person name="Ortiz-Santana B."/>
            <person name="Ovrebo C."/>
            <person name="Racz N."/>
            <person name="Riley R."/>
            <person name="Savchenko A."/>
            <person name="Shiryaev A."/>
            <person name="Soop K."/>
            <person name="Spirin V."/>
            <person name="Szebenyi C."/>
            <person name="Tomsovsky M."/>
            <person name="Tulloss R.E."/>
            <person name="Uehling J."/>
            <person name="Grigoriev I.V."/>
            <person name="Vagvolgyi C."/>
            <person name="Papp T."/>
            <person name="Martin F.M."/>
            <person name="Miettinen O."/>
            <person name="Hibbett D.S."/>
            <person name="Nagy L.G."/>
        </authorList>
    </citation>
    <scope>NUCLEOTIDE SEQUENCE [LARGE SCALE GENOMIC DNA]</scope>
    <source>
        <strain evidence="2 3">CBS 121175</strain>
    </source>
</reference>
<feature type="transmembrane region" description="Helical" evidence="1">
    <location>
        <begin position="124"/>
        <end position="145"/>
    </location>
</feature>
<proteinExistence type="predicted"/>
<feature type="transmembrane region" description="Helical" evidence="1">
    <location>
        <begin position="232"/>
        <end position="253"/>
    </location>
</feature>
<organism evidence="2 3">
    <name type="scientific">Coprinopsis marcescibilis</name>
    <name type="common">Agaric fungus</name>
    <name type="synonym">Psathyrella marcescibilis</name>
    <dbReference type="NCBI Taxonomy" id="230819"/>
    <lineage>
        <taxon>Eukaryota</taxon>
        <taxon>Fungi</taxon>
        <taxon>Dikarya</taxon>
        <taxon>Basidiomycota</taxon>
        <taxon>Agaricomycotina</taxon>
        <taxon>Agaricomycetes</taxon>
        <taxon>Agaricomycetidae</taxon>
        <taxon>Agaricales</taxon>
        <taxon>Agaricineae</taxon>
        <taxon>Psathyrellaceae</taxon>
        <taxon>Coprinopsis</taxon>
    </lineage>
</organism>
<feature type="transmembrane region" description="Helical" evidence="1">
    <location>
        <begin position="64"/>
        <end position="82"/>
    </location>
</feature>
<gene>
    <name evidence="2" type="ORF">FA15DRAFT_659605</name>
</gene>